<comment type="caution">
    <text evidence="1">The sequence shown here is derived from an EMBL/GenBank/DDBJ whole genome shotgun (WGS) entry which is preliminary data.</text>
</comment>
<evidence type="ECO:0000313" key="1">
    <source>
        <dbReference type="EMBL" id="GGM71988.1"/>
    </source>
</evidence>
<evidence type="ECO:0000313" key="2">
    <source>
        <dbReference type="Proteomes" id="UP000642070"/>
    </source>
</evidence>
<organism evidence="1 2">
    <name type="scientific">Dactylosporangium sucinum</name>
    <dbReference type="NCBI Taxonomy" id="1424081"/>
    <lineage>
        <taxon>Bacteria</taxon>
        <taxon>Bacillati</taxon>
        <taxon>Actinomycetota</taxon>
        <taxon>Actinomycetes</taxon>
        <taxon>Micromonosporales</taxon>
        <taxon>Micromonosporaceae</taxon>
        <taxon>Dactylosporangium</taxon>
    </lineage>
</organism>
<reference evidence="1" key="1">
    <citation type="journal article" date="2014" name="Int. J. Syst. Evol. Microbiol.">
        <title>Complete genome sequence of Corynebacterium casei LMG S-19264T (=DSM 44701T), isolated from a smear-ripened cheese.</title>
        <authorList>
            <consortium name="US DOE Joint Genome Institute (JGI-PGF)"/>
            <person name="Walter F."/>
            <person name="Albersmeier A."/>
            <person name="Kalinowski J."/>
            <person name="Ruckert C."/>
        </authorList>
    </citation>
    <scope>NUCLEOTIDE SEQUENCE</scope>
    <source>
        <strain evidence="1">JCM 19831</strain>
    </source>
</reference>
<dbReference type="EMBL" id="BMPI01000063">
    <property type="protein sequence ID" value="GGM71988.1"/>
    <property type="molecule type" value="Genomic_DNA"/>
</dbReference>
<reference evidence="1" key="2">
    <citation type="submission" date="2020-09" db="EMBL/GenBank/DDBJ databases">
        <authorList>
            <person name="Sun Q."/>
            <person name="Ohkuma M."/>
        </authorList>
    </citation>
    <scope>NUCLEOTIDE SEQUENCE</scope>
    <source>
        <strain evidence="1">JCM 19831</strain>
    </source>
</reference>
<proteinExistence type="predicted"/>
<gene>
    <name evidence="1" type="ORF">GCM10007977_087210</name>
</gene>
<accession>A0A917X4I7</accession>
<sequence length="259" mass="26910">MTDTVNIPVETVVAAARALSLAGRWPVAAGLLRASGSEDPRILLAAAEVAVEGDWFSGTADASAAIAKLPGDGWDARFLALRDVYRRNLRHPGEPAPADASAATATWLRQEAQALLDAAQDVTCRGWASMYLGLISDNILEDRAAAPGHYEAALAASGDDPLLRREALRHLGDHDHEAGDHDLALERWRDATATGAAAGNVPGTLSQQLLLAVLARDAGDEAGAVALAAEVARWSAAIGAVRTAAMARAFVDGTDPTKG</sequence>
<keyword evidence="2" id="KW-1185">Reference proteome</keyword>
<dbReference type="RefSeq" id="WP_190255945.1">
    <property type="nucleotide sequence ID" value="NZ_BMPI01000063.1"/>
</dbReference>
<name>A0A917X4I7_9ACTN</name>
<protein>
    <submittedName>
        <fullName evidence="1">Uncharacterized protein</fullName>
    </submittedName>
</protein>
<dbReference type="Proteomes" id="UP000642070">
    <property type="component" value="Unassembled WGS sequence"/>
</dbReference>
<dbReference type="AlphaFoldDB" id="A0A917X4I7"/>